<gene>
    <name evidence="1" type="ORF">PFISCL1PPCAC_26910</name>
</gene>
<organism evidence="1 2">
    <name type="scientific">Pristionchus fissidentatus</name>
    <dbReference type="NCBI Taxonomy" id="1538716"/>
    <lineage>
        <taxon>Eukaryota</taxon>
        <taxon>Metazoa</taxon>
        <taxon>Ecdysozoa</taxon>
        <taxon>Nematoda</taxon>
        <taxon>Chromadorea</taxon>
        <taxon>Rhabditida</taxon>
        <taxon>Rhabditina</taxon>
        <taxon>Diplogasteromorpha</taxon>
        <taxon>Diplogasteroidea</taxon>
        <taxon>Neodiplogasteridae</taxon>
        <taxon>Pristionchus</taxon>
    </lineage>
</organism>
<protein>
    <submittedName>
        <fullName evidence="1">Uncharacterized protein</fullName>
    </submittedName>
</protein>
<reference evidence="1" key="1">
    <citation type="submission" date="2023-10" db="EMBL/GenBank/DDBJ databases">
        <title>Genome assembly of Pristionchus species.</title>
        <authorList>
            <person name="Yoshida K."/>
            <person name="Sommer R.J."/>
        </authorList>
    </citation>
    <scope>NUCLEOTIDE SEQUENCE</scope>
    <source>
        <strain evidence="1">RS5133</strain>
    </source>
</reference>
<dbReference type="Proteomes" id="UP001432322">
    <property type="component" value="Unassembled WGS sequence"/>
</dbReference>
<evidence type="ECO:0000313" key="1">
    <source>
        <dbReference type="EMBL" id="GMT35613.1"/>
    </source>
</evidence>
<accession>A0AAV5WWE6</accession>
<evidence type="ECO:0000313" key="2">
    <source>
        <dbReference type="Proteomes" id="UP001432322"/>
    </source>
</evidence>
<keyword evidence="2" id="KW-1185">Reference proteome</keyword>
<sequence>KGYSHWALNEYINWNAITPRNHNMPIPRILFYKLDWILKRHTYYGLKFVNVLIDATFLYHISTVFRPDTSRISIAFDEAVVDESLTNRELAQLGNLMISLRTHNIHVIKTPLEGRKVFGELFIRNLVRGSIHKNFSLKMMSRIEDADPVRFEPLKSIIHCLAKFHTFHLLSLTMNTDFLVEALMLRMDMEYSTGEWKFCVSSQINRLVHLSNGSVKGAGNNARFFYTENIEDRPPNYIGNAEYTFCPQTKRHEIRRKDNNNYAGFYVSAYRPRIYVVEVKFYHDVYKKFPEKCDRIPDVQ</sequence>
<feature type="non-terminal residue" evidence="1">
    <location>
        <position position="1"/>
    </location>
</feature>
<comment type="caution">
    <text evidence="1">The sequence shown here is derived from an EMBL/GenBank/DDBJ whole genome shotgun (WGS) entry which is preliminary data.</text>
</comment>
<dbReference type="EMBL" id="BTSY01000007">
    <property type="protein sequence ID" value="GMT35613.1"/>
    <property type="molecule type" value="Genomic_DNA"/>
</dbReference>
<name>A0AAV5WWE6_9BILA</name>
<proteinExistence type="predicted"/>
<dbReference type="AlphaFoldDB" id="A0AAV5WWE6"/>